<dbReference type="GO" id="GO:0003951">
    <property type="term" value="F:NAD+ kinase activity"/>
    <property type="evidence" value="ECO:0007669"/>
    <property type="project" value="UniProtKB-EC"/>
</dbReference>
<accession>A0A8X7X074</accession>
<dbReference type="PANTHER" id="PTHR20275:SF30">
    <property type="entry name" value="NAD(+) KINASE"/>
    <property type="match status" value="1"/>
</dbReference>
<name>A0A8X7X074_POLSE</name>
<dbReference type="EMBL" id="JAATIS010005477">
    <property type="protein sequence ID" value="KAG2459487.1"/>
    <property type="molecule type" value="Genomic_DNA"/>
</dbReference>
<dbReference type="InterPro" id="IPR017438">
    <property type="entry name" value="ATP-NAD_kinase_N"/>
</dbReference>
<evidence type="ECO:0000313" key="4">
    <source>
        <dbReference type="Proteomes" id="UP000886611"/>
    </source>
</evidence>
<feature type="non-terminal residue" evidence="3">
    <location>
        <position position="1"/>
    </location>
</feature>
<dbReference type="Gene3D" id="3.40.50.10330">
    <property type="entry name" value="Probable inorganic polyphosphate/atp-NAD kinase, domain 1"/>
    <property type="match status" value="1"/>
</dbReference>
<gene>
    <name evidence="3" type="primary">Nadk_1</name>
    <name evidence="3" type="ORF">GTO96_0019117</name>
</gene>
<feature type="non-terminal residue" evidence="3">
    <location>
        <position position="298"/>
    </location>
</feature>
<evidence type="ECO:0000256" key="2">
    <source>
        <dbReference type="ARBA" id="ARBA00012120"/>
    </source>
</evidence>
<dbReference type="Pfam" id="PF01513">
    <property type="entry name" value="NAD_kinase"/>
    <property type="match status" value="1"/>
</dbReference>
<reference evidence="3 4" key="1">
    <citation type="journal article" date="2021" name="Cell">
        <title>Tracing the genetic footprints of vertebrate landing in non-teleost ray-finned fishes.</title>
        <authorList>
            <person name="Bi X."/>
            <person name="Wang K."/>
            <person name="Yang L."/>
            <person name="Pan H."/>
            <person name="Jiang H."/>
            <person name="Wei Q."/>
            <person name="Fang M."/>
            <person name="Yu H."/>
            <person name="Zhu C."/>
            <person name="Cai Y."/>
            <person name="He Y."/>
            <person name="Gan X."/>
            <person name="Zeng H."/>
            <person name="Yu D."/>
            <person name="Zhu Y."/>
            <person name="Jiang H."/>
            <person name="Qiu Q."/>
            <person name="Yang H."/>
            <person name="Zhang Y.E."/>
            <person name="Wang W."/>
            <person name="Zhu M."/>
            <person name="He S."/>
            <person name="Zhang G."/>
        </authorList>
    </citation>
    <scope>NUCLEOTIDE SEQUENCE [LARGE SCALE GENOMIC DNA]</scope>
    <source>
        <strain evidence="3">Bchr_013</strain>
    </source>
</reference>
<protein>
    <recommendedName>
        <fullName evidence="2">NAD(+) kinase</fullName>
        <ecNumber evidence="2">2.7.1.23</ecNumber>
    </recommendedName>
</protein>
<dbReference type="SUPFAM" id="SSF111331">
    <property type="entry name" value="NAD kinase/diacylglycerol kinase-like"/>
    <property type="match status" value="1"/>
</dbReference>
<dbReference type="Proteomes" id="UP000886611">
    <property type="component" value="Unassembled WGS sequence"/>
</dbReference>
<dbReference type="InterPro" id="IPR002504">
    <property type="entry name" value="NADK"/>
</dbReference>
<comment type="caution">
    <text evidence="3">The sequence shown here is derived from an EMBL/GenBank/DDBJ whole genome shotgun (WGS) entry which is preliminary data.</text>
</comment>
<keyword evidence="4" id="KW-1185">Reference proteome</keyword>
<keyword evidence="3" id="KW-0418">Kinase</keyword>
<proteinExistence type="inferred from homology"/>
<comment type="similarity">
    <text evidence="1">Belongs to the NAD kinase family.</text>
</comment>
<organism evidence="3 4">
    <name type="scientific">Polypterus senegalus</name>
    <name type="common">Senegal bichir</name>
    <dbReference type="NCBI Taxonomy" id="55291"/>
    <lineage>
        <taxon>Eukaryota</taxon>
        <taxon>Metazoa</taxon>
        <taxon>Chordata</taxon>
        <taxon>Craniata</taxon>
        <taxon>Vertebrata</taxon>
        <taxon>Euteleostomi</taxon>
        <taxon>Actinopterygii</taxon>
        <taxon>Polypteriformes</taxon>
        <taxon>Polypteridae</taxon>
        <taxon>Polypterus</taxon>
    </lineage>
</organism>
<dbReference type="PANTHER" id="PTHR20275">
    <property type="entry name" value="NAD KINASE"/>
    <property type="match status" value="1"/>
</dbReference>
<dbReference type="GO" id="GO:0006741">
    <property type="term" value="P:NADP+ biosynthetic process"/>
    <property type="evidence" value="ECO:0007669"/>
    <property type="project" value="InterPro"/>
</dbReference>
<evidence type="ECO:0000313" key="3">
    <source>
        <dbReference type="EMBL" id="KAG2459487.1"/>
    </source>
</evidence>
<sequence length="298" mass="33712">MDLLKKSFMTANKPKDQSPELSCYSCAACNEEELEWHGNLLRGRTKARSLSSSPAPGNSHDFRLDSKLHYYEAALVKRLIVYVERKVLEDPEIEEDDNFVVVKKKFCTFLEDYDDISDRVDFIICLGGDGTLLYASSLFQESVPPVMAFHLGSLGFLTPFKFESYQSQVSQVIEGNAAIVLRSRLKVKVVKEPREIKTSHEVGRDMKRMILKTGDKDMSRKTMLYQQTATGKYSRVKDCAYGEEDEMVRVVFDTNSAKLQEKVLSARTKVTLNTAMDIAGDGSSTAGNLRCMYTEWLT</sequence>
<evidence type="ECO:0000256" key="1">
    <source>
        <dbReference type="ARBA" id="ARBA00010995"/>
    </source>
</evidence>
<dbReference type="InterPro" id="IPR016064">
    <property type="entry name" value="NAD/diacylglycerol_kinase_sf"/>
</dbReference>
<dbReference type="EC" id="2.7.1.23" evidence="2"/>
<keyword evidence="3" id="KW-0808">Transferase</keyword>
<dbReference type="AlphaFoldDB" id="A0A8X7X074"/>